<dbReference type="HOGENOM" id="CLU_2695133_0_0_1"/>
<protein>
    <submittedName>
        <fullName evidence="2">Uncharacterized protein</fullName>
    </submittedName>
</protein>
<feature type="region of interest" description="Disordered" evidence="1">
    <location>
        <begin position="10"/>
        <end position="34"/>
    </location>
</feature>
<dbReference type="Gramene" id="OB02G38600.1">
    <property type="protein sequence ID" value="OB02G38600.1"/>
    <property type="gene ID" value="OB02G38600"/>
</dbReference>
<organism evidence="2">
    <name type="scientific">Oryza brachyantha</name>
    <name type="common">malo sina</name>
    <dbReference type="NCBI Taxonomy" id="4533"/>
    <lineage>
        <taxon>Eukaryota</taxon>
        <taxon>Viridiplantae</taxon>
        <taxon>Streptophyta</taxon>
        <taxon>Embryophyta</taxon>
        <taxon>Tracheophyta</taxon>
        <taxon>Spermatophyta</taxon>
        <taxon>Magnoliopsida</taxon>
        <taxon>Liliopsida</taxon>
        <taxon>Poales</taxon>
        <taxon>Poaceae</taxon>
        <taxon>BOP clade</taxon>
        <taxon>Oryzoideae</taxon>
        <taxon>Oryzeae</taxon>
        <taxon>Oryzinae</taxon>
        <taxon>Oryza</taxon>
    </lineage>
</organism>
<evidence type="ECO:0000313" key="3">
    <source>
        <dbReference type="Proteomes" id="UP000006038"/>
    </source>
</evidence>
<accession>J3LGU3</accession>
<proteinExistence type="predicted"/>
<reference evidence="2" key="1">
    <citation type="submission" date="2013-04" db="UniProtKB">
        <authorList>
            <consortium name="EnsemblPlants"/>
        </authorList>
    </citation>
    <scope>IDENTIFICATION</scope>
</reference>
<name>J3LGU3_ORYBR</name>
<keyword evidence="3" id="KW-1185">Reference proteome</keyword>
<dbReference type="AlphaFoldDB" id="J3LGU3"/>
<dbReference type="EnsemblPlants" id="OB02G38600.1">
    <property type="protein sequence ID" value="OB02G38600.1"/>
    <property type="gene ID" value="OB02G38600"/>
</dbReference>
<evidence type="ECO:0000313" key="2">
    <source>
        <dbReference type="EnsemblPlants" id="OB02G38600.1"/>
    </source>
</evidence>
<dbReference type="Proteomes" id="UP000006038">
    <property type="component" value="Unassembled WGS sequence"/>
</dbReference>
<sequence length="74" mass="8236">RRGRWIVGFSGGMGPQDARLGDTRGREVPPCGSRRRGAGRCTGFNWATRSRSPMAESWLYGKRPMGTRNLVKGR</sequence>
<evidence type="ECO:0000256" key="1">
    <source>
        <dbReference type="SAM" id="MobiDB-lite"/>
    </source>
</evidence>